<dbReference type="NCBIfam" id="TIGR01143">
    <property type="entry name" value="murF"/>
    <property type="match status" value="1"/>
</dbReference>
<dbReference type="GO" id="GO:0071555">
    <property type="term" value="P:cell wall organization"/>
    <property type="evidence" value="ECO:0007669"/>
    <property type="project" value="UniProtKB-KW"/>
</dbReference>
<gene>
    <name evidence="10" type="primary">murF</name>
    <name evidence="14" type="ORF">HMPREF9306_01798</name>
</gene>
<dbReference type="Proteomes" id="UP000014417">
    <property type="component" value="Unassembled WGS sequence"/>
</dbReference>
<dbReference type="HAMAP" id="MF_02019">
    <property type="entry name" value="MurF"/>
    <property type="match status" value="1"/>
</dbReference>
<comment type="similarity">
    <text evidence="10">Belongs to the MurCDEF family. MurF subfamily.</text>
</comment>
<evidence type="ECO:0000259" key="12">
    <source>
        <dbReference type="Pfam" id="PF02875"/>
    </source>
</evidence>
<keyword evidence="6 10" id="KW-0133">Cell shape</keyword>
<evidence type="ECO:0000256" key="2">
    <source>
        <dbReference type="ARBA" id="ARBA00022598"/>
    </source>
</evidence>
<keyword evidence="15" id="KW-1185">Reference proteome</keyword>
<evidence type="ECO:0000256" key="4">
    <source>
        <dbReference type="ARBA" id="ARBA00022741"/>
    </source>
</evidence>
<dbReference type="EC" id="6.3.2.10" evidence="10 11"/>
<keyword evidence="8 10" id="KW-0131">Cell cycle</keyword>
<dbReference type="GO" id="GO:0009252">
    <property type="term" value="P:peptidoglycan biosynthetic process"/>
    <property type="evidence" value="ECO:0007669"/>
    <property type="project" value="UniProtKB-UniRule"/>
</dbReference>
<feature type="domain" description="Mur ligase central" evidence="13">
    <location>
        <begin position="114"/>
        <end position="309"/>
    </location>
</feature>
<evidence type="ECO:0000256" key="8">
    <source>
        <dbReference type="ARBA" id="ARBA00023306"/>
    </source>
</evidence>
<dbReference type="PANTHER" id="PTHR43024">
    <property type="entry name" value="UDP-N-ACETYLMURAMOYL-TRIPEPTIDE--D-ALANYL-D-ALANINE LIGASE"/>
    <property type="match status" value="1"/>
</dbReference>
<evidence type="ECO:0000313" key="14">
    <source>
        <dbReference type="EMBL" id="EPD32229.1"/>
    </source>
</evidence>
<keyword evidence="1 10" id="KW-0963">Cytoplasm</keyword>
<dbReference type="InterPro" id="IPR004101">
    <property type="entry name" value="Mur_ligase_C"/>
</dbReference>
<evidence type="ECO:0000256" key="6">
    <source>
        <dbReference type="ARBA" id="ARBA00022960"/>
    </source>
</evidence>
<keyword evidence="2 10" id="KW-0436">Ligase</keyword>
<dbReference type="InterPro" id="IPR051046">
    <property type="entry name" value="MurCDEF_CellWall_CoF430Synth"/>
</dbReference>
<feature type="binding site" evidence="10">
    <location>
        <begin position="116"/>
        <end position="122"/>
    </location>
    <ligand>
        <name>ATP</name>
        <dbReference type="ChEBI" id="CHEBI:30616"/>
    </ligand>
</feature>
<evidence type="ECO:0000256" key="7">
    <source>
        <dbReference type="ARBA" id="ARBA00022984"/>
    </source>
</evidence>
<dbReference type="GO" id="GO:0005737">
    <property type="term" value="C:cytoplasm"/>
    <property type="evidence" value="ECO:0007669"/>
    <property type="project" value="UniProtKB-SubCell"/>
</dbReference>
<dbReference type="Gene3D" id="3.40.1390.10">
    <property type="entry name" value="MurE/MurF, N-terminal domain"/>
    <property type="match status" value="1"/>
</dbReference>
<reference evidence="14 15" key="1">
    <citation type="submission" date="2013-04" db="EMBL/GenBank/DDBJ databases">
        <title>The Genome Sequence of Propionimicrobium lymphophilum ACS-093-V-SCH5.</title>
        <authorList>
            <consortium name="The Broad Institute Genomics Platform"/>
            <person name="Earl A."/>
            <person name="Ward D."/>
            <person name="Feldgarden M."/>
            <person name="Gevers D."/>
            <person name="Saerens B."/>
            <person name="Vaneechoutte M."/>
            <person name="Walker B."/>
            <person name="Young S."/>
            <person name="Zeng Q."/>
            <person name="Gargeya S."/>
            <person name="Fitzgerald M."/>
            <person name="Haas B."/>
            <person name="Abouelleil A."/>
            <person name="Allen A.W."/>
            <person name="Alvarado L."/>
            <person name="Arachchi H.M."/>
            <person name="Berlin A.M."/>
            <person name="Chapman S.B."/>
            <person name="Gainer-Dewar J."/>
            <person name="Goldberg J."/>
            <person name="Griggs A."/>
            <person name="Gujja S."/>
            <person name="Hansen M."/>
            <person name="Howarth C."/>
            <person name="Imamovic A."/>
            <person name="Ireland A."/>
            <person name="Larimer J."/>
            <person name="McCowan C."/>
            <person name="Murphy C."/>
            <person name="Pearson M."/>
            <person name="Poon T.W."/>
            <person name="Priest M."/>
            <person name="Roberts A."/>
            <person name="Saif S."/>
            <person name="Shea T."/>
            <person name="Sisk P."/>
            <person name="Sykes S."/>
            <person name="Wortman J."/>
            <person name="Nusbaum C."/>
            <person name="Birren B."/>
        </authorList>
    </citation>
    <scope>NUCLEOTIDE SEQUENCE [LARGE SCALE GENOMIC DNA]</scope>
    <source>
        <strain evidence="14 15">ACS-093-V-SCH5</strain>
    </source>
</reference>
<dbReference type="PATRIC" id="fig|883161.3.peg.1785"/>
<dbReference type="Gene3D" id="3.90.190.20">
    <property type="entry name" value="Mur ligase, C-terminal domain"/>
    <property type="match status" value="1"/>
</dbReference>
<evidence type="ECO:0000256" key="9">
    <source>
        <dbReference type="ARBA" id="ARBA00023316"/>
    </source>
</evidence>
<comment type="caution">
    <text evidence="14">The sequence shown here is derived from an EMBL/GenBank/DDBJ whole genome shotgun (WGS) entry which is preliminary data.</text>
</comment>
<comment type="subcellular location">
    <subcellularLocation>
        <location evidence="10 11">Cytoplasm</location>
    </subcellularLocation>
</comment>
<evidence type="ECO:0000256" key="10">
    <source>
        <dbReference type="HAMAP-Rule" id="MF_02019"/>
    </source>
</evidence>
<dbReference type="InterPro" id="IPR036565">
    <property type="entry name" value="Mur-like_cat_sf"/>
</dbReference>
<feature type="domain" description="Mur ligase C-terminal" evidence="12">
    <location>
        <begin position="333"/>
        <end position="457"/>
    </location>
</feature>
<evidence type="ECO:0000256" key="5">
    <source>
        <dbReference type="ARBA" id="ARBA00022840"/>
    </source>
</evidence>
<evidence type="ECO:0000256" key="3">
    <source>
        <dbReference type="ARBA" id="ARBA00022618"/>
    </source>
</evidence>
<organism evidence="14 15">
    <name type="scientific">Propionimicrobium lymphophilum ACS-093-V-SCH5</name>
    <dbReference type="NCBI Taxonomy" id="883161"/>
    <lineage>
        <taxon>Bacteria</taxon>
        <taxon>Bacillati</taxon>
        <taxon>Actinomycetota</taxon>
        <taxon>Actinomycetes</taxon>
        <taxon>Propionibacteriales</taxon>
        <taxon>Propionibacteriaceae</taxon>
        <taxon>Propionimicrobium</taxon>
    </lineage>
</organism>
<dbReference type="InterPro" id="IPR035911">
    <property type="entry name" value="MurE/MurF_N"/>
</dbReference>
<accession>S2WWY1</accession>
<dbReference type="Pfam" id="PF02875">
    <property type="entry name" value="Mur_ligase_C"/>
    <property type="match status" value="1"/>
</dbReference>
<dbReference type="InterPro" id="IPR005863">
    <property type="entry name" value="UDP-N-AcMur_synth"/>
</dbReference>
<comment type="pathway">
    <text evidence="10 11">Cell wall biogenesis; peptidoglycan biosynthesis.</text>
</comment>
<evidence type="ECO:0000256" key="11">
    <source>
        <dbReference type="RuleBase" id="RU004136"/>
    </source>
</evidence>
<keyword evidence="7 10" id="KW-0573">Peptidoglycan synthesis</keyword>
<keyword evidence="5 10" id="KW-0067">ATP-binding</keyword>
<dbReference type="SUPFAM" id="SSF53244">
    <property type="entry name" value="MurD-like peptide ligases, peptide-binding domain"/>
    <property type="match status" value="1"/>
</dbReference>
<dbReference type="SUPFAM" id="SSF63418">
    <property type="entry name" value="MurE/MurF N-terminal domain"/>
    <property type="match status" value="1"/>
</dbReference>
<dbReference type="STRING" id="883161.HMPREF9306_01798"/>
<keyword evidence="4 10" id="KW-0547">Nucleotide-binding</keyword>
<evidence type="ECO:0000259" key="13">
    <source>
        <dbReference type="Pfam" id="PF08245"/>
    </source>
</evidence>
<sequence length="474" mass="50143">MRKTTAAEIARLVSVAMPCRLVGDDRTVVGPDVVRDNREATKESLFVALVGEKFDGHDFASKAVEAGSSVILSNRATDADATHVICPDTLVGLSGLARGLVAREIERGLTTFAITGSSGKTSTKDLLAQILEHSASGNVVSPQGSYNNEIGVPLTACQVDEATQYFVAEMGADAKGDVAKLCQIVPPKISMIINIGMAHLGKFGSREAIAEAKSEIFEALPQDGWAVLNADDDLISKMRPNANLAAFSIRELPDYEIAVSVEDVECDDYDRYSFTLVTSVRGDIQRHPVKLKVLGKAQMIDAAAAATAALAAGLAPEKIAEGLSIAEARSSWRMALTELSDDIAIINDAYNANPGSMAAALNSLSGMGSRNGRQRRTIAILGDMLELGDKSYDLHRNVGRMAAELGITKVYAVGEFASYISEGVTKAGGSAEVADPAKIAEILELSAGDIVLVKASRGLALEKVADRLTERFSN</sequence>
<dbReference type="AlphaFoldDB" id="S2WWY1"/>
<dbReference type="UniPathway" id="UPA00219"/>
<dbReference type="GO" id="GO:0005524">
    <property type="term" value="F:ATP binding"/>
    <property type="evidence" value="ECO:0007669"/>
    <property type="project" value="UniProtKB-UniRule"/>
</dbReference>
<dbReference type="EMBL" id="AGZR01000009">
    <property type="protein sequence ID" value="EPD32229.1"/>
    <property type="molecule type" value="Genomic_DNA"/>
</dbReference>
<proteinExistence type="inferred from homology"/>
<protein>
    <recommendedName>
        <fullName evidence="10 11">UDP-N-acetylmuramoyl-tripeptide--D-alanyl-D-alanine ligase</fullName>
        <ecNumber evidence="10 11">6.3.2.10</ecNumber>
    </recommendedName>
    <alternativeName>
        <fullName evidence="10">D-alanyl-D-alanine-adding enzyme</fullName>
    </alternativeName>
</protein>
<dbReference type="GO" id="GO:0008766">
    <property type="term" value="F:UDP-N-acetylmuramoylalanyl-D-glutamyl-2,6-diaminopimelate-D-alanyl-D-alanine ligase activity"/>
    <property type="evidence" value="ECO:0007669"/>
    <property type="project" value="RHEA"/>
</dbReference>
<dbReference type="SUPFAM" id="SSF53623">
    <property type="entry name" value="MurD-like peptide ligases, catalytic domain"/>
    <property type="match status" value="1"/>
</dbReference>
<dbReference type="GO" id="GO:0051301">
    <property type="term" value="P:cell division"/>
    <property type="evidence" value="ECO:0007669"/>
    <property type="project" value="UniProtKB-KW"/>
</dbReference>
<keyword evidence="3 10" id="KW-0132">Cell division</keyword>
<dbReference type="GO" id="GO:0047480">
    <property type="term" value="F:UDP-N-acetylmuramoyl-tripeptide-D-alanyl-D-alanine ligase activity"/>
    <property type="evidence" value="ECO:0007669"/>
    <property type="project" value="UniProtKB-UniRule"/>
</dbReference>
<keyword evidence="9 10" id="KW-0961">Cell wall biogenesis/degradation</keyword>
<dbReference type="InterPro" id="IPR013221">
    <property type="entry name" value="Mur_ligase_cen"/>
</dbReference>
<evidence type="ECO:0000256" key="1">
    <source>
        <dbReference type="ARBA" id="ARBA00022490"/>
    </source>
</evidence>
<comment type="function">
    <text evidence="10 11">Involved in cell wall formation. Catalyzes the final step in the synthesis of UDP-N-acetylmuramoyl-pentapeptide, the precursor of murein.</text>
</comment>
<dbReference type="InterPro" id="IPR036615">
    <property type="entry name" value="Mur_ligase_C_dom_sf"/>
</dbReference>
<evidence type="ECO:0000313" key="15">
    <source>
        <dbReference type="Proteomes" id="UP000014417"/>
    </source>
</evidence>
<dbReference type="PANTHER" id="PTHR43024:SF1">
    <property type="entry name" value="UDP-N-ACETYLMURAMOYL-TRIPEPTIDE--D-ALANYL-D-ALANINE LIGASE"/>
    <property type="match status" value="1"/>
</dbReference>
<dbReference type="Gene3D" id="3.40.1190.10">
    <property type="entry name" value="Mur-like, catalytic domain"/>
    <property type="match status" value="1"/>
</dbReference>
<comment type="catalytic activity">
    <reaction evidence="10 11">
        <text>D-alanyl-D-alanine + UDP-N-acetyl-alpha-D-muramoyl-L-alanyl-gamma-D-glutamyl-meso-2,6-diaminopimelate + ATP = UDP-N-acetyl-alpha-D-muramoyl-L-alanyl-gamma-D-glutamyl-meso-2,6-diaminopimeloyl-D-alanyl-D-alanine + ADP + phosphate + H(+)</text>
        <dbReference type="Rhea" id="RHEA:28374"/>
        <dbReference type="ChEBI" id="CHEBI:15378"/>
        <dbReference type="ChEBI" id="CHEBI:30616"/>
        <dbReference type="ChEBI" id="CHEBI:43474"/>
        <dbReference type="ChEBI" id="CHEBI:57822"/>
        <dbReference type="ChEBI" id="CHEBI:61386"/>
        <dbReference type="ChEBI" id="CHEBI:83905"/>
        <dbReference type="ChEBI" id="CHEBI:456216"/>
        <dbReference type="EC" id="6.3.2.10"/>
    </reaction>
</comment>
<dbReference type="OrthoDB" id="9800958at2"/>
<dbReference type="Pfam" id="PF08245">
    <property type="entry name" value="Mur_ligase_M"/>
    <property type="match status" value="1"/>
</dbReference>
<dbReference type="GO" id="GO:0008360">
    <property type="term" value="P:regulation of cell shape"/>
    <property type="evidence" value="ECO:0007669"/>
    <property type="project" value="UniProtKB-KW"/>
</dbReference>
<dbReference type="RefSeq" id="WP_016456604.1">
    <property type="nucleotide sequence ID" value="NZ_KE150269.1"/>
</dbReference>
<dbReference type="HOGENOM" id="CLU_031507_0_0_11"/>
<name>S2WWY1_9ACTN</name>